<reference evidence="2 3" key="1">
    <citation type="journal article" date="2016" name="Appl. Microbiol. Biotechnol.">
        <title>Characterization of T-DNA insertion mutants with decreased virulence in the entomopathogenic fungus Beauveria bassiana JEF-007.</title>
        <authorList>
            <person name="Kim S."/>
            <person name="Lee S.J."/>
            <person name="Nai Y.S."/>
            <person name="Yu J.S."/>
            <person name="Lee M.R."/>
            <person name="Yang Y.T."/>
            <person name="Kim J.S."/>
        </authorList>
    </citation>
    <scope>NUCLEOTIDE SEQUENCE [LARGE SCALE GENOMIC DNA]</scope>
    <source>
        <strain evidence="2 3">JEF-007</strain>
    </source>
</reference>
<gene>
    <name evidence="2" type="ORF">BM221_002582</name>
</gene>
<evidence type="ECO:0000313" key="3">
    <source>
        <dbReference type="Proteomes" id="UP000235728"/>
    </source>
</evidence>
<dbReference type="EMBL" id="MRVG01000002">
    <property type="protein sequence ID" value="PMB72477.1"/>
    <property type="molecule type" value="Genomic_DNA"/>
</dbReference>
<proteinExistence type="predicted"/>
<sequence length="75" mass="8191">MHHSAEFAELSPSAAKHMSLDQDSDFQSDADEDAGRGPKRKRPLSVSICQLPMLAESSPRSTHPWLKGIPHQPGS</sequence>
<feature type="region of interest" description="Disordered" evidence="1">
    <location>
        <begin position="1"/>
        <end position="75"/>
    </location>
</feature>
<dbReference type="Proteomes" id="UP000235728">
    <property type="component" value="Unassembled WGS sequence"/>
</dbReference>
<accession>A0A2N6NYY5</accession>
<dbReference type="AlphaFoldDB" id="A0A2N6NYY5"/>
<evidence type="ECO:0000256" key="1">
    <source>
        <dbReference type="SAM" id="MobiDB-lite"/>
    </source>
</evidence>
<feature type="compositionally biased region" description="Acidic residues" evidence="1">
    <location>
        <begin position="22"/>
        <end position="32"/>
    </location>
</feature>
<evidence type="ECO:0000313" key="2">
    <source>
        <dbReference type="EMBL" id="PMB72477.1"/>
    </source>
</evidence>
<comment type="caution">
    <text evidence="2">The sequence shown here is derived from an EMBL/GenBank/DDBJ whole genome shotgun (WGS) entry which is preliminary data.</text>
</comment>
<protein>
    <submittedName>
        <fullName evidence="2">Uncharacterized protein</fullName>
    </submittedName>
</protein>
<name>A0A2N6NYY5_BEABA</name>
<organism evidence="2 3">
    <name type="scientific">Beauveria bassiana</name>
    <name type="common">White muscardine disease fungus</name>
    <name type="synonym">Tritirachium shiotae</name>
    <dbReference type="NCBI Taxonomy" id="176275"/>
    <lineage>
        <taxon>Eukaryota</taxon>
        <taxon>Fungi</taxon>
        <taxon>Dikarya</taxon>
        <taxon>Ascomycota</taxon>
        <taxon>Pezizomycotina</taxon>
        <taxon>Sordariomycetes</taxon>
        <taxon>Hypocreomycetidae</taxon>
        <taxon>Hypocreales</taxon>
        <taxon>Cordycipitaceae</taxon>
        <taxon>Beauveria</taxon>
    </lineage>
</organism>